<dbReference type="Gene3D" id="2.40.50.140">
    <property type="entry name" value="Nucleic acid-binding proteins"/>
    <property type="match status" value="1"/>
</dbReference>
<sequence length="109" mass="11815">MALNIEFEGYVNEIKQFDWGTVVQMSHAQRAKNQTTGEWETVGKDYIDVTVPTGMSVPAQNSVAVIIGSLKVGTYAKKDGSTGVSLKVRAKDIRPGSRGKSAPAESEIW</sequence>
<reference evidence="1" key="1">
    <citation type="submission" date="2020-04" db="EMBL/GenBank/DDBJ databases">
        <authorList>
            <person name="Chiriac C."/>
            <person name="Salcher M."/>
            <person name="Ghai R."/>
            <person name="Kavagutti S V."/>
        </authorList>
    </citation>
    <scope>NUCLEOTIDE SEQUENCE</scope>
</reference>
<protein>
    <submittedName>
        <fullName evidence="1">Uncharacterized protein</fullName>
    </submittedName>
</protein>
<evidence type="ECO:0000313" key="1">
    <source>
        <dbReference type="EMBL" id="CAB4152920.1"/>
    </source>
</evidence>
<gene>
    <name evidence="1" type="ORF">UFOVP609_34</name>
</gene>
<dbReference type="EMBL" id="LR796588">
    <property type="protein sequence ID" value="CAB4152920.1"/>
    <property type="molecule type" value="Genomic_DNA"/>
</dbReference>
<accession>A0A6J5N6Z5</accession>
<dbReference type="InterPro" id="IPR012340">
    <property type="entry name" value="NA-bd_OB-fold"/>
</dbReference>
<name>A0A6J5N6Z5_9CAUD</name>
<proteinExistence type="predicted"/>
<organism evidence="1">
    <name type="scientific">uncultured Caudovirales phage</name>
    <dbReference type="NCBI Taxonomy" id="2100421"/>
    <lineage>
        <taxon>Viruses</taxon>
        <taxon>Duplodnaviria</taxon>
        <taxon>Heunggongvirae</taxon>
        <taxon>Uroviricota</taxon>
        <taxon>Caudoviricetes</taxon>
        <taxon>Peduoviridae</taxon>
        <taxon>Maltschvirus</taxon>
        <taxon>Maltschvirus maltsch</taxon>
    </lineage>
</organism>